<dbReference type="GO" id="GO:0016042">
    <property type="term" value="P:lipid catabolic process"/>
    <property type="evidence" value="ECO:0007669"/>
    <property type="project" value="UniProtKB-KW"/>
</dbReference>
<dbReference type="GO" id="GO:0004630">
    <property type="term" value="F:phospholipase D activity"/>
    <property type="evidence" value="ECO:0007669"/>
    <property type="project" value="UniProtKB-EC"/>
</dbReference>
<comment type="catalytic activity">
    <reaction evidence="1">
        <text>a 1,2-diacyl-sn-glycero-3-phosphocholine + H2O = a 1,2-diacyl-sn-glycero-3-phosphate + choline + H(+)</text>
        <dbReference type="Rhea" id="RHEA:14445"/>
        <dbReference type="ChEBI" id="CHEBI:15354"/>
        <dbReference type="ChEBI" id="CHEBI:15377"/>
        <dbReference type="ChEBI" id="CHEBI:15378"/>
        <dbReference type="ChEBI" id="CHEBI:57643"/>
        <dbReference type="ChEBI" id="CHEBI:58608"/>
        <dbReference type="EC" id="3.1.4.4"/>
    </reaction>
</comment>
<evidence type="ECO:0000313" key="8">
    <source>
        <dbReference type="EMBL" id="VEE07584.1"/>
    </source>
</evidence>
<dbReference type="Gene3D" id="3.30.870.10">
    <property type="entry name" value="Endonuclease Chain A"/>
    <property type="match status" value="2"/>
</dbReference>
<dbReference type="EMBL" id="LR134289">
    <property type="protein sequence ID" value="VEE07584.1"/>
    <property type="molecule type" value="Genomic_DNA"/>
</dbReference>
<dbReference type="InterPro" id="IPR001736">
    <property type="entry name" value="PLipase_D/transphosphatidylase"/>
</dbReference>
<evidence type="ECO:0000256" key="4">
    <source>
        <dbReference type="ARBA" id="ARBA00022801"/>
    </source>
</evidence>
<accession>A0A448B2C4</accession>
<dbReference type="PROSITE" id="PS50035">
    <property type="entry name" value="PLD"/>
    <property type="match status" value="1"/>
</dbReference>
<dbReference type="EC" id="3.1.4.4" evidence="3"/>
<keyword evidence="6" id="KW-0443">Lipid metabolism</keyword>
<dbReference type="PANTHER" id="PTHR43856">
    <property type="entry name" value="CARDIOLIPIN HYDROLASE"/>
    <property type="match status" value="1"/>
</dbReference>
<evidence type="ECO:0000256" key="1">
    <source>
        <dbReference type="ARBA" id="ARBA00000798"/>
    </source>
</evidence>
<evidence type="ECO:0000256" key="2">
    <source>
        <dbReference type="ARBA" id="ARBA00008664"/>
    </source>
</evidence>
<dbReference type="CDD" id="cd09172">
    <property type="entry name" value="PLDc_Nuc_like_unchar1_1"/>
    <property type="match status" value="1"/>
</dbReference>
<dbReference type="OrthoDB" id="9762009at2"/>
<name>A0A448B2C4_CHRGE</name>
<dbReference type="PANTHER" id="PTHR43856:SF1">
    <property type="entry name" value="MITOCHONDRIAL CARDIOLIPIN HYDROLASE"/>
    <property type="match status" value="1"/>
</dbReference>
<dbReference type="KEGG" id="cgle:NCTC11432_02221"/>
<proteinExistence type="inferred from homology"/>
<dbReference type="SUPFAM" id="SSF56024">
    <property type="entry name" value="Phospholipase D/nuclease"/>
    <property type="match status" value="2"/>
</dbReference>
<evidence type="ECO:0000256" key="5">
    <source>
        <dbReference type="ARBA" id="ARBA00022963"/>
    </source>
</evidence>
<organism evidence="8 9">
    <name type="scientific">Chryseobacterium gleum</name>
    <name type="common">Flavobacterium gleum</name>
    <dbReference type="NCBI Taxonomy" id="250"/>
    <lineage>
        <taxon>Bacteria</taxon>
        <taxon>Pseudomonadati</taxon>
        <taxon>Bacteroidota</taxon>
        <taxon>Flavobacteriia</taxon>
        <taxon>Flavobacteriales</taxon>
        <taxon>Weeksellaceae</taxon>
        <taxon>Chryseobacterium group</taxon>
        <taxon>Chryseobacterium</taxon>
    </lineage>
</organism>
<dbReference type="GO" id="GO:0016891">
    <property type="term" value="F:RNA endonuclease activity producing 5'-phosphomonoesters, hydrolytic mechanism"/>
    <property type="evidence" value="ECO:0007669"/>
    <property type="project" value="TreeGrafter"/>
</dbReference>
<dbReference type="InterPro" id="IPR051406">
    <property type="entry name" value="PLD_domain"/>
</dbReference>
<dbReference type="InterPro" id="IPR025202">
    <property type="entry name" value="PLD-like_dom"/>
</dbReference>
<dbReference type="Proteomes" id="UP000279227">
    <property type="component" value="Chromosome"/>
</dbReference>
<sequence>MVINLENNNAMRTRAKENGLEVTCVAGTSAVILSIDMPQQQTEGLLGFSIEREDLIENEKYFLKGFKYFEETVGSAVKNELFSSFEHPIQSFMWEDFTVKSTYDYIYNIIPVYGKPKFLEHRPGCKIKVNIPDESTSKHSVYFNRGVAGSLAYAREFGNIRPWSEGVSEENSLRALKWLGKGLDDALLNFIKKAEDETYSIRAAFYEFEYLPILEALKDAYEDRSVDVKIIYDSRGEEKANNLAINEAGIPRQILIPRKEEANKSYIAHNKFMILLKDGKPIEILSGSTNITAKGIFGQCNAAHIIRDEEVAQKFHQYWEYLAQDPINEVLGKQTLEIQEDILYDNLNKGITVFFSPREQKTILKTYAEYMDNSKSLICGMFPFSFSKHMKEIITKDTENLKYIILDNNRSIHTTLVSNDYDNVIIYGTYLKDGLYDWLAEKHSGLLLNAKPSGVGTNFIHNKIILIDPLGEDPIVISGSANYSDNSILNNDENTLVIRGDKDLSDLYFTEFVRIFNHYYARSKALEMSGKVSGNDNPLHLKTDYLAWVKSFYNKNALKYKRKKMFVDLICS</sequence>
<dbReference type="GO" id="GO:0006793">
    <property type="term" value="P:phosphorus metabolic process"/>
    <property type="evidence" value="ECO:0007669"/>
    <property type="project" value="UniProtKB-ARBA"/>
</dbReference>
<evidence type="ECO:0000256" key="3">
    <source>
        <dbReference type="ARBA" id="ARBA00012027"/>
    </source>
</evidence>
<dbReference type="Pfam" id="PF13091">
    <property type="entry name" value="PLDc_2"/>
    <property type="match status" value="2"/>
</dbReference>
<feature type="domain" description="PLD phosphodiesterase" evidence="7">
    <location>
        <begin position="456"/>
        <end position="487"/>
    </location>
</feature>
<keyword evidence="5" id="KW-0442">Lipid degradation</keyword>
<protein>
    <recommendedName>
        <fullName evidence="3">phospholipase D</fullName>
        <ecNumber evidence="3">3.1.4.4</ecNumber>
    </recommendedName>
</protein>
<dbReference type="AlphaFoldDB" id="A0A448B2C4"/>
<gene>
    <name evidence="8" type="ORF">NCTC11432_02221</name>
</gene>
<evidence type="ECO:0000256" key="6">
    <source>
        <dbReference type="ARBA" id="ARBA00023098"/>
    </source>
</evidence>
<comment type="similarity">
    <text evidence="2">Belongs to the phospholipase D family.</text>
</comment>
<reference evidence="8 9" key="1">
    <citation type="submission" date="2018-12" db="EMBL/GenBank/DDBJ databases">
        <authorList>
            <consortium name="Pathogen Informatics"/>
        </authorList>
    </citation>
    <scope>NUCLEOTIDE SEQUENCE [LARGE SCALE GENOMIC DNA]</scope>
    <source>
        <strain evidence="8 9">NCTC11432</strain>
    </source>
</reference>
<evidence type="ECO:0000313" key="9">
    <source>
        <dbReference type="Proteomes" id="UP000279227"/>
    </source>
</evidence>
<keyword evidence="4" id="KW-0378">Hydrolase</keyword>
<evidence type="ECO:0000259" key="7">
    <source>
        <dbReference type="PROSITE" id="PS50035"/>
    </source>
</evidence>
<dbReference type="STRING" id="525257.HMPREF0204_12231"/>